<proteinExistence type="predicted"/>
<dbReference type="Proteomes" id="UP000694001">
    <property type="component" value="Chromosome"/>
</dbReference>
<dbReference type="AlphaFoldDB" id="A0A975YJD2"/>
<feature type="domain" description="Putative Flp pilus-assembly TadG-like N-terminal" evidence="1">
    <location>
        <begin position="6"/>
        <end position="49"/>
    </location>
</feature>
<dbReference type="RefSeq" id="WP_218285548.1">
    <property type="nucleotide sequence ID" value="NZ_CP076448.1"/>
</dbReference>
<organism evidence="2 3">
    <name type="scientific">Elioraea tepida</name>
    <dbReference type="NCBI Taxonomy" id="2843330"/>
    <lineage>
        <taxon>Bacteria</taxon>
        <taxon>Pseudomonadati</taxon>
        <taxon>Pseudomonadota</taxon>
        <taxon>Alphaproteobacteria</taxon>
        <taxon>Acetobacterales</taxon>
        <taxon>Elioraeaceae</taxon>
        <taxon>Elioraea</taxon>
    </lineage>
</organism>
<evidence type="ECO:0000313" key="3">
    <source>
        <dbReference type="Proteomes" id="UP000694001"/>
    </source>
</evidence>
<accession>A0A975YJD2</accession>
<dbReference type="Pfam" id="PF13400">
    <property type="entry name" value="Tad"/>
    <property type="match status" value="1"/>
</dbReference>
<keyword evidence="3" id="KW-1185">Reference proteome</keyword>
<dbReference type="InterPro" id="IPR028087">
    <property type="entry name" value="Tad_N"/>
</dbReference>
<protein>
    <recommendedName>
        <fullName evidence="1">Putative Flp pilus-assembly TadG-like N-terminal domain-containing protein</fullName>
    </recommendedName>
</protein>
<evidence type="ECO:0000259" key="1">
    <source>
        <dbReference type="Pfam" id="PF13400"/>
    </source>
</evidence>
<evidence type="ECO:0000313" key="2">
    <source>
        <dbReference type="EMBL" id="QXM24491.1"/>
    </source>
</evidence>
<name>A0A975YJD2_9PROT</name>
<sequence length="427" mass="43620">MVNMTAAIAFGVMATALIGFAGLATEGGAWYLARREAQTAADTAAQAGAIAVAFGRDAVAAARETSARNGFSDGAGGTRVIVNRPPLSGLNAGNTRAVEVIVERELPLQLASLFLDRRATVRARAVATALTIDSGTACVLALGRAGGALTQESDLEAGGTATVNAPNCSLASNTSIRQFGTASVNAYTMSAVGTIEIGCEENVTLQRPAASFQPPIPDPFAPDVPGTGIPLPEPTGTCTQTNYTVGSNARATMSPGRYCGRVRLAGTVTMTPGVYVIQNGNLEVNAQANISCPSCSPGQGVTFVFTGNPRMVGGPRINGGATINLIGGSGIYRGILMYQDPRAASGNDVTLNGGAGITTQGLFYFPSADLRINGNFGGVNSTCKAFIAESIELVGTTTQTIAVDGCGALGLDPRNDLPQIRVVRLVE</sequence>
<reference evidence="2" key="1">
    <citation type="submission" date="2021-06" db="EMBL/GenBank/DDBJ databases">
        <title>Elioraea tepida, sp. nov., a moderately thermophilic aerobic anoxygenic phototrophic bacterium isolated from an alkaline siliceous hot spring mat community in Yellowstone National Park, WY, USA.</title>
        <authorList>
            <person name="Saini M.K."/>
            <person name="Yoshida S."/>
            <person name="Sebastian A."/>
            <person name="Hirose S."/>
            <person name="Hara E."/>
            <person name="Tamaki H."/>
            <person name="Soulier N.T."/>
            <person name="Albert I."/>
            <person name="Hanada S."/>
            <person name="Bryant D.A."/>
            <person name="Tank M."/>
        </authorList>
    </citation>
    <scope>NUCLEOTIDE SEQUENCE</scope>
    <source>
        <strain evidence="2">MS-P2</strain>
    </source>
</reference>
<dbReference type="EMBL" id="CP076448">
    <property type="protein sequence ID" value="QXM24491.1"/>
    <property type="molecule type" value="Genomic_DNA"/>
</dbReference>
<gene>
    <name evidence="2" type="ORF">KO353_14805</name>
</gene>
<dbReference type="KEGG" id="elio:KO353_14805"/>